<proteinExistence type="predicted"/>
<gene>
    <name evidence="4" type="primary">yncA</name>
    <name evidence="4" type="ORF">AMLFYP55_01807</name>
</gene>
<dbReference type="PANTHER" id="PTHR43072:SF23">
    <property type="entry name" value="UPF0039 PROTEIN C11D3.02C"/>
    <property type="match status" value="1"/>
</dbReference>
<keyword evidence="1 4" id="KW-0808">Transferase</keyword>
<dbReference type="PROSITE" id="PS51186">
    <property type="entry name" value="GNAT"/>
    <property type="match status" value="1"/>
</dbReference>
<reference evidence="4" key="1">
    <citation type="submission" date="2019-11" db="EMBL/GenBank/DDBJ databases">
        <authorList>
            <person name="Feng L."/>
        </authorList>
    </citation>
    <scope>NUCLEOTIDE SEQUENCE</scope>
    <source>
        <strain evidence="4">AMuciniphilaLFYP55</strain>
    </source>
</reference>
<protein>
    <submittedName>
        <fullName evidence="4">N-acyltransferase YncA</fullName>
        <ecNumber evidence="4">2.3.1.-</ecNumber>
    </submittedName>
</protein>
<evidence type="ECO:0000259" key="3">
    <source>
        <dbReference type="PROSITE" id="PS51186"/>
    </source>
</evidence>
<keyword evidence="2 4" id="KW-0012">Acyltransferase</keyword>
<name>A0A6N2RV19_9BACT</name>
<dbReference type="CDD" id="cd04301">
    <property type="entry name" value="NAT_SF"/>
    <property type="match status" value="1"/>
</dbReference>
<dbReference type="EMBL" id="CACRSS010000002">
    <property type="protein sequence ID" value="VYS84259.1"/>
    <property type="molecule type" value="Genomic_DNA"/>
</dbReference>
<dbReference type="PANTHER" id="PTHR43072">
    <property type="entry name" value="N-ACETYLTRANSFERASE"/>
    <property type="match status" value="1"/>
</dbReference>
<accession>A0A6N2RV19</accession>
<dbReference type="InterPro" id="IPR000182">
    <property type="entry name" value="GNAT_dom"/>
</dbReference>
<feature type="domain" description="N-acetyltransferase" evidence="3">
    <location>
        <begin position="19"/>
        <end position="169"/>
    </location>
</feature>
<sequence>MNMVEKIVFEPLADSHREAVIRIFNHYVMNGTAAFSDAELPESFYPHILERVKGYPAYAVVDCRTGEVVGFCFLSAYKPVPTFRETATVTYFIAPSHLGRGIGRMCLGRLEEDAVKQGIRHIIAEISSENEQSMSFHASQGFIHAGRLKNIGFKLGRTFDIVYMQKEIK</sequence>
<dbReference type="AlphaFoldDB" id="A0A6N2RV19"/>
<dbReference type="GeneID" id="84023480"/>
<organism evidence="4">
    <name type="scientific">Akkermansia muciniphila</name>
    <dbReference type="NCBI Taxonomy" id="239935"/>
    <lineage>
        <taxon>Bacteria</taxon>
        <taxon>Pseudomonadati</taxon>
        <taxon>Verrucomicrobiota</taxon>
        <taxon>Verrucomicrobiia</taxon>
        <taxon>Verrucomicrobiales</taxon>
        <taxon>Akkermansiaceae</taxon>
        <taxon>Akkermansia</taxon>
    </lineage>
</organism>
<dbReference type="GO" id="GO:0016747">
    <property type="term" value="F:acyltransferase activity, transferring groups other than amino-acyl groups"/>
    <property type="evidence" value="ECO:0007669"/>
    <property type="project" value="InterPro"/>
</dbReference>
<dbReference type="EC" id="2.3.1.-" evidence="4"/>
<dbReference type="Pfam" id="PF00583">
    <property type="entry name" value="Acetyltransf_1"/>
    <property type="match status" value="1"/>
</dbReference>
<dbReference type="SUPFAM" id="SSF55729">
    <property type="entry name" value="Acyl-CoA N-acyltransferases (Nat)"/>
    <property type="match status" value="1"/>
</dbReference>
<dbReference type="InterPro" id="IPR016181">
    <property type="entry name" value="Acyl_CoA_acyltransferase"/>
</dbReference>
<evidence type="ECO:0000256" key="2">
    <source>
        <dbReference type="ARBA" id="ARBA00023315"/>
    </source>
</evidence>
<dbReference type="Gene3D" id="3.40.630.30">
    <property type="match status" value="1"/>
</dbReference>
<dbReference type="RefSeq" id="WP_205597338.1">
    <property type="nucleotide sequence ID" value="NZ_CACRSS010000002.1"/>
</dbReference>
<evidence type="ECO:0000256" key="1">
    <source>
        <dbReference type="ARBA" id="ARBA00022679"/>
    </source>
</evidence>
<evidence type="ECO:0000313" key="4">
    <source>
        <dbReference type="EMBL" id="VYS84259.1"/>
    </source>
</evidence>